<comment type="caution">
    <text evidence="2">The sequence shown here is derived from an EMBL/GenBank/DDBJ whole genome shotgun (WGS) entry which is preliminary data.</text>
</comment>
<organism evidence="2 3">
    <name type="scientific">Patiriisocius marinistellae</name>
    <dbReference type="NCBI Taxonomy" id="2494560"/>
    <lineage>
        <taxon>Bacteria</taxon>
        <taxon>Pseudomonadati</taxon>
        <taxon>Bacteroidota</taxon>
        <taxon>Flavobacteriia</taxon>
        <taxon>Flavobacteriales</taxon>
        <taxon>Flavobacteriaceae</taxon>
        <taxon>Patiriisocius</taxon>
    </lineage>
</organism>
<evidence type="ECO:0000259" key="1">
    <source>
        <dbReference type="PROSITE" id="PS50828"/>
    </source>
</evidence>
<protein>
    <recommendedName>
        <fullName evidence="1">Smr domain-containing protein</fullName>
    </recommendedName>
</protein>
<feature type="domain" description="Smr" evidence="1">
    <location>
        <begin position="107"/>
        <end position="177"/>
    </location>
</feature>
<dbReference type="OrthoDB" id="1524810at2"/>
<dbReference type="Proteomes" id="UP000326994">
    <property type="component" value="Unassembled WGS sequence"/>
</dbReference>
<dbReference type="InterPro" id="IPR036063">
    <property type="entry name" value="Smr_dom_sf"/>
</dbReference>
<dbReference type="RefSeq" id="WP_151894478.1">
    <property type="nucleotide sequence ID" value="NZ_BKCF01000003.1"/>
</dbReference>
<dbReference type="PROSITE" id="PS50828">
    <property type="entry name" value="SMR"/>
    <property type="match status" value="1"/>
</dbReference>
<dbReference type="InterPro" id="IPR002625">
    <property type="entry name" value="Smr_dom"/>
</dbReference>
<dbReference type="EMBL" id="BKCF01000003">
    <property type="protein sequence ID" value="GEQ86559.1"/>
    <property type="molecule type" value="Genomic_DNA"/>
</dbReference>
<reference evidence="2 3" key="1">
    <citation type="submission" date="2019-08" db="EMBL/GenBank/DDBJ databases">
        <title>Ulvibacter marinistellae sp. nov., isolated from a starfish, Patiria pectinifera.</title>
        <authorList>
            <person name="Kawano K."/>
            <person name="Ushijima N."/>
            <person name="Kihara M."/>
            <person name="Itoh H."/>
        </authorList>
    </citation>
    <scope>NUCLEOTIDE SEQUENCE [LARGE SCALE GENOMIC DNA]</scope>
    <source>
        <strain evidence="2 3">KK4</strain>
    </source>
</reference>
<keyword evidence="3" id="KW-1185">Reference proteome</keyword>
<proteinExistence type="predicted"/>
<dbReference type="Gene3D" id="3.30.1370.110">
    <property type="match status" value="1"/>
</dbReference>
<dbReference type="AlphaFoldDB" id="A0A5J4G1K7"/>
<sequence>MKVGDKIMVLDDVFSGIIQQIDEDKITVETEDGFEMEFHKSELVVISSEINNREFHTFNPQEVKFEKQEKRPKKNTRVKPKERTLPPMEVDLHIHQLVHNEKGMSNYDMLEIQIDTARRQLEFAMLKKIQRVVFIHGVGEGVLRTELEFLFRKYENVSYNDANYQKYGRGATEVYIFQNVSP</sequence>
<dbReference type="Pfam" id="PF01713">
    <property type="entry name" value="Smr"/>
    <property type="match status" value="1"/>
</dbReference>
<gene>
    <name evidence="2" type="ORF">ULMS_20670</name>
</gene>
<evidence type="ECO:0000313" key="3">
    <source>
        <dbReference type="Proteomes" id="UP000326994"/>
    </source>
</evidence>
<evidence type="ECO:0000313" key="2">
    <source>
        <dbReference type="EMBL" id="GEQ86559.1"/>
    </source>
</evidence>
<accession>A0A5J4G1K7</accession>
<name>A0A5J4G1K7_9FLAO</name>